<gene>
    <name evidence="1" type="ORF">HMPREF1043_1713</name>
</gene>
<keyword evidence="2" id="KW-1185">Reference proteome</keyword>
<sequence length="55" mass="6276">MKMLVHISEQVFFSSIILDKAVNYQRNKANLMGKSGVLLCKVSKEMQEDLIFSNV</sequence>
<name>I0SBL0_STRAP</name>
<accession>I0SBL0</accession>
<dbReference type="EMBL" id="AICP01000047">
    <property type="protein sequence ID" value="EID20763.1"/>
    <property type="molecule type" value="Genomic_DNA"/>
</dbReference>
<dbReference type="Proteomes" id="UP000003245">
    <property type="component" value="Unassembled WGS sequence"/>
</dbReference>
<dbReference type="PATRIC" id="fig|1095729.3.peg.1594"/>
<proteinExistence type="predicted"/>
<organism evidence="1 2">
    <name type="scientific">Streptococcus anginosus subsp. whileyi CCUG 39159</name>
    <dbReference type="NCBI Taxonomy" id="1095729"/>
    <lineage>
        <taxon>Bacteria</taxon>
        <taxon>Bacillati</taxon>
        <taxon>Bacillota</taxon>
        <taxon>Bacilli</taxon>
        <taxon>Lactobacillales</taxon>
        <taxon>Streptococcaceae</taxon>
        <taxon>Streptococcus</taxon>
        <taxon>Streptococcus anginosus group</taxon>
    </lineage>
</organism>
<reference evidence="1 2" key="1">
    <citation type="submission" date="2012-01" db="EMBL/GenBank/DDBJ databases">
        <authorList>
            <person name="Harkins D.M."/>
            <person name="Madupu R."/>
            <person name="Durkin A.S."/>
            <person name="Torralba M."/>
            <person name="Methe B."/>
            <person name="Sutton G.G."/>
            <person name="Nelson K.E."/>
        </authorList>
    </citation>
    <scope>NUCLEOTIDE SEQUENCE [LARGE SCALE GENOMIC DNA]</scope>
    <source>
        <strain evidence="1 2">CCUG 39159</strain>
    </source>
</reference>
<dbReference type="AlphaFoldDB" id="I0SBL0"/>
<protein>
    <submittedName>
        <fullName evidence="1">Uncharacterized protein</fullName>
    </submittedName>
</protein>
<evidence type="ECO:0000313" key="1">
    <source>
        <dbReference type="EMBL" id="EID20763.1"/>
    </source>
</evidence>
<evidence type="ECO:0000313" key="2">
    <source>
        <dbReference type="Proteomes" id="UP000003245"/>
    </source>
</evidence>
<comment type="caution">
    <text evidence="1">The sequence shown here is derived from an EMBL/GenBank/DDBJ whole genome shotgun (WGS) entry which is preliminary data.</text>
</comment>